<evidence type="ECO:0000256" key="6">
    <source>
        <dbReference type="ARBA" id="ARBA00023136"/>
    </source>
</evidence>
<evidence type="ECO:0000256" key="1">
    <source>
        <dbReference type="ARBA" id="ARBA00004141"/>
    </source>
</evidence>
<dbReference type="InterPro" id="IPR027417">
    <property type="entry name" value="P-loop_NTPase"/>
</dbReference>
<keyword evidence="4 8" id="KW-0812">Transmembrane</keyword>
<feature type="region of interest" description="Disordered" evidence="7">
    <location>
        <begin position="166"/>
        <end position="188"/>
    </location>
</feature>
<keyword evidence="10" id="KW-0067">ATP-binding</keyword>
<keyword evidence="3" id="KW-0813">Transport</keyword>
<feature type="compositionally biased region" description="Basic residues" evidence="7">
    <location>
        <begin position="169"/>
        <end position="179"/>
    </location>
</feature>
<gene>
    <name evidence="10" type="ORF">B4U79_13641</name>
</gene>
<dbReference type="GO" id="GO:0005886">
    <property type="term" value="C:plasma membrane"/>
    <property type="evidence" value="ECO:0007669"/>
    <property type="project" value="TreeGrafter"/>
</dbReference>
<comment type="similarity">
    <text evidence="2">Belongs to the ABC transporter superfamily. ABCG family. Eye pigment precursor importer (TC 3.A.1.204) subfamily.</text>
</comment>
<keyword evidence="5 8" id="KW-1133">Transmembrane helix</keyword>
<dbReference type="PANTHER" id="PTHR48041:SF89">
    <property type="entry name" value="FI03229P"/>
    <property type="match status" value="1"/>
</dbReference>
<evidence type="ECO:0000256" key="4">
    <source>
        <dbReference type="ARBA" id="ARBA00022692"/>
    </source>
</evidence>
<dbReference type="PANTHER" id="PTHR48041">
    <property type="entry name" value="ABC TRANSPORTER G FAMILY MEMBER 28"/>
    <property type="match status" value="1"/>
</dbReference>
<feature type="transmembrane region" description="Helical" evidence="8">
    <location>
        <begin position="700"/>
        <end position="721"/>
    </location>
</feature>
<dbReference type="GO" id="GO:0016887">
    <property type="term" value="F:ATP hydrolysis activity"/>
    <property type="evidence" value="ECO:0007669"/>
    <property type="project" value="InterPro"/>
</dbReference>
<evidence type="ECO:0000259" key="9">
    <source>
        <dbReference type="PROSITE" id="PS50893"/>
    </source>
</evidence>
<feature type="transmembrane region" description="Helical" evidence="8">
    <location>
        <begin position="634"/>
        <end position="657"/>
    </location>
</feature>
<proteinExistence type="inferred from homology"/>
<accession>A0A3S3SKZ5</accession>
<dbReference type="Gene3D" id="3.40.50.300">
    <property type="entry name" value="P-loop containing nucleotide triphosphate hydrolases"/>
    <property type="match status" value="1"/>
</dbReference>
<dbReference type="SUPFAM" id="SSF52540">
    <property type="entry name" value="P-loop containing nucleoside triphosphate hydrolases"/>
    <property type="match status" value="1"/>
</dbReference>
<dbReference type="InterPro" id="IPR050352">
    <property type="entry name" value="ABCG_transporters"/>
</dbReference>
<dbReference type="PROSITE" id="PS50893">
    <property type="entry name" value="ABC_TRANSPORTER_2"/>
    <property type="match status" value="1"/>
</dbReference>
<evidence type="ECO:0000256" key="7">
    <source>
        <dbReference type="SAM" id="MobiDB-lite"/>
    </source>
</evidence>
<keyword evidence="6 8" id="KW-0472">Membrane</keyword>
<dbReference type="Pfam" id="PF01061">
    <property type="entry name" value="ABC2_membrane"/>
    <property type="match status" value="1"/>
</dbReference>
<feature type="transmembrane region" description="Helical" evidence="8">
    <location>
        <begin position="563"/>
        <end position="581"/>
    </location>
</feature>
<evidence type="ECO:0000313" key="10">
    <source>
        <dbReference type="EMBL" id="RWS15545.1"/>
    </source>
</evidence>
<feature type="transmembrane region" description="Helical" evidence="8">
    <location>
        <begin position="593"/>
        <end position="613"/>
    </location>
</feature>
<organism evidence="10 11">
    <name type="scientific">Dinothrombium tinctorium</name>
    <dbReference type="NCBI Taxonomy" id="1965070"/>
    <lineage>
        <taxon>Eukaryota</taxon>
        <taxon>Metazoa</taxon>
        <taxon>Ecdysozoa</taxon>
        <taxon>Arthropoda</taxon>
        <taxon>Chelicerata</taxon>
        <taxon>Arachnida</taxon>
        <taxon>Acari</taxon>
        <taxon>Acariformes</taxon>
        <taxon>Trombidiformes</taxon>
        <taxon>Prostigmata</taxon>
        <taxon>Anystina</taxon>
        <taxon>Parasitengona</taxon>
        <taxon>Trombidioidea</taxon>
        <taxon>Trombidiidae</taxon>
        <taxon>Dinothrombium</taxon>
    </lineage>
</organism>
<protein>
    <submittedName>
        <fullName evidence="10">ATP-binding cassette sub-family G member 8-like protein</fullName>
    </submittedName>
</protein>
<keyword evidence="11" id="KW-1185">Reference proteome</keyword>
<evidence type="ECO:0000256" key="3">
    <source>
        <dbReference type="ARBA" id="ARBA00022448"/>
    </source>
</evidence>
<dbReference type="OrthoDB" id="66620at2759"/>
<dbReference type="InterPro" id="IPR013525">
    <property type="entry name" value="ABC2_TM"/>
</dbReference>
<feature type="domain" description="ABC transporter" evidence="9">
    <location>
        <begin position="240"/>
        <end position="474"/>
    </location>
</feature>
<evidence type="ECO:0000313" key="11">
    <source>
        <dbReference type="Proteomes" id="UP000285301"/>
    </source>
</evidence>
<feature type="transmembrane region" description="Helical" evidence="8">
    <location>
        <begin position="815"/>
        <end position="837"/>
    </location>
</feature>
<evidence type="ECO:0000256" key="2">
    <source>
        <dbReference type="ARBA" id="ARBA00005814"/>
    </source>
</evidence>
<evidence type="ECO:0000256" key="8">
    <source>
        <dbReference type="SAM" id="Phobius"/>
    </source>
</evidence>
<keyword evidence="10" id="KW-0547">Nucleotide-binding</keyword>
<comment type="caution">
    <text evidence="10">The sequence shown here is derived from an EMBL/GenBank/DDBJ whole genome shotgun (WGS) entry which is preliminary data.</text>
</comment>
<sequence length="847" mass="96669">MTSSGGYGNRGYDQTEDLHAWSIYRQNLNADLSESAIGINKSSNSERPFGNFQLKETTVNNILNHPKYGPRIKSHDPYTYLRFGLPRVKASHSELNASHFAERNYGGSGINGFRQTSFAQGMTSDSASVSDDEFEIRNTRRKHVRRTWKSDPDLLRTQTESAFIEKENQHHKHHSKHGSHAMNSSAFPNGKTMSEIDLKYTGNGYHTNKTNPLSFSETANGSVFNNLTKSPHLIVRNLYFEVDKTSKTRRFCGAQRQKLRILDNVSFEVRAEIEGTSILNIMANRFNKRRCRMKGDMILNGVYMTPEKLSEVVGYVSQETKLCPEMSARQTLLFSTLVKRPAKKNSFDTKKRTNAVLEELSLSEVRHTSVSDLTESEQKRLLIAMNLLLDTDILLLDQPTKGMDIFDSFFLIEYLRQWALISGRCVIITIHPATYEIFTMLSRIALISTGRVLFFGKRKDLLSYFSHIDFPCPAFKNPSDYYLDLVTLDNLSSEAMLESSQRIENLVELYSRRYSNSVSLPRPPSITPPPVRKANFALQFLALCIRALIFTFPYNVIHLFRNLFIALCLSIICGVIYWHVRGGREQEHLWDRIGLYHILLSILPLPLFLIEINDTHKEKQFALNEIKIGLYSKAAFILSKLIYSLPQATLVFMAYCLPVSSMAGLQQNLLIYLVLMICYMHVVRLIALFNAWFFTRKSTAAICFGFIFTLIVLASGTTFHYKDLSVITRWLYFASPVRWAHESLINWEFSSNATSGSSVLAVGSYLCTHNPIIQQENAILIKADCGIQSRANVLKWFNYKVSATESSLRSITHPFIAFSITFVLFFILSLISFCFVAKRKKLPINDH</sequence>
<name>A0A3S3SKZ5_9ACAR</name>
<reference evidence="10 11" key="1">
    <citation type="journal article" date="2018" name="Gigascience">
        <title>Genomes of trombidid mites reveal novel predicted allergens and laterally-transferred genes associated with secondary metabolism.</title>
        <authorList>
            <person name="Dong X."/>
            <person name="Chaisiri K."/>
            <person name="Xia D."/>
            <person name="Armstrong S.D."/>
            <person name="Fang Y."/>
            <person name="Donnelly M.J."/>
            <person name="Kadowaki T."/>
            <person name="McGarry J.W."/>
            <person name="Darby A.C."/>
            <person name="Makepeace B.L."/>
        </authorList>
    </citation>
    <scope>NUCLEOTIDE SEQUENCE [LARGE SCALE GENOMIC DNA]</scope>
    <source>
        <strain evidence="10">UoL-WK</strain>
    </source>
</reference>
<feature type="transmembrane region" description="Helical" evidence="8">
    <location>
        <begin position="536"/>
        <end position="556"/>
    </location>
</feature>
<dbReference type="Proteomes" id="UP000285301">
    <property type="component" value="Unassembled WGS sequence"/>
</dbReference>
<dbReference type="Pfam" id="PF00005">
    <property type="entry name" value="ABC_tran"/>
    <property type="match status" value="1"/>
</dbReference>
<dbReference type="AlphaFoldDB" id="A0A3S3SKZ5"/>
<dbReference type="InterPro" id="IPR003439">
    <property type="entry name" value="ABC_transporter-like_ATP-bd"/>
</dbReference>
<dbReference type="EMBL" id="NCKU01000427">
    <property type="protein sequence ID" value="RWS15545.1"/>
    <property type="molecule type" value="Genomic_DNA"/>
</dbReference>
<dbReference type="STRING" id="1965070.A0A3S3SKZ5"/>
<dbReference type="GO" id="GO:0140359">
    <property type="term" value="F:ABC-type transporter activity"/>
    <property type="evidence" value="ECO:0007669"/>
    <property type="project" value="InterPro"/>
</dbReference>
<dbReference type="GO" id="GO:0005524">
    <property type="term" value="F:ATP binding"/>
    <property type="evidence" value="ECO:0007669"/>
    <property type="project" value="UniProtKB-KW"/>
</dbReference>
<comment type="subcellular location">
    <subcellularLocation>
        <location evidence="1">Membrane</location>
        <topology evidence="1">Multi-pass membrane protein</topology>
    </subcellularLocation>
</comment>
<feature type="transmembrane region" description="Helical" evidence="8">
    <location>
        <begin position="669"/>
        <end position="693"/>
    </location>
</feature>
<evidence type="ECO:0000256" key="5">
    <source>
        <dbReference type="ARBA" id="ARBA00022989"/>
    </source>
</evidence>